<dbReference type="Pfam" id="PF01963">
    <property type="entry name" value="TraB_PrgY_gumN"/>
    <property type="match status" value="1"/>
</dbReference>
<dbReference type="EMBL" id="CAJRAU010000001">
    <property type="protein sequence ID" value="CAG5067866.1"/>
    <property type="molecule type" value="Genomic_DNA"/>
</dbReference>
<name>A0ABM8UK86_9BACT</name>
<comment type="caution">
    <text evidence="1">The sequence shown here is derived from an EMBL/GenBank/DDBJ whole genome shotgun (WGS) entry which is preliminary data.</text>
</comment>
<organism evidence="1 2">
    <name type="scientific">Dyadobacter linearis</name>
    <dbReference type="NCBI Taxonomy" id="2823330"/>
    <lineage>
        <taxon>Bacteria</taxon>
        <taxon>Pseudomonadati</taxon>
        <taxon>Bacteroidota</taxon>
        <taxon>Cytophagia</taxon>
        <taxon>Cytophagales</taxon>
        <taxon>Spirosomataceae</taxon>
        <taxon>Dyadobacter</taxon>
    </lineage>
</organism>
<evidence type="ECO:0000313" key="1">
    <source>
        <dbReference type="EMBL" id="CAG5067866.1"/>
    </source>
</evidence>
<reference evidence="1 2" key="1">
    <citation type="submission" date="2021-04" db="EMBL/GenBank/DDBJ databases">
        <authorList>
            <person name="Rodrigo-Torres L."/>
            <person name="Arahal R. D."/>
            <person name="Lucena T."/>
        </authorList>
    </citation>
    <scope>NUCLEOTIDE SEQUENCE [LARGE SCALE GENOMIC DNA]</scope>
    <source>
        <strain evidence="1 2">CECT 9623</strain>
    </source>
</reference>
<proteinExistence type="predicted"/>
<dbReference type="CDD" id="cd14789">
    <property type="entry name" value="Tiki"/>
    <property type="match status" value="1"/>
</dbReference>
<sequence>MNAPLPVIKVFILVATLFLPLRNVAQTGKSASQSQDPQTILWKITGKGIQKPSYLLGTMHLGELDWLLTFPRIKSAIDSTEYILTEAFSTEVNTVAVQKTSSTLRAVSVLNAAEYKTLDSFFVARVGEGITNNPDAEEMNVVEMWAAIYETLVMDMKGPDGITKSMDLDLFNLYKSTGRGGDHLDKLKDMNFDSTQIDDARKVMRSVLAKIPGSEKPGWNIYSQNTNIEETMRVYKQMKVPYQFEKTDSSDVIIENEYGHMTIEQRNRNWLPKIEKNISQKPCLIAVGFGHLRYKTGLIVLLKDLGYQVEAVSVK</sequence>
<evidence type="ECO:0000313" key="2">
    <source>
        <dbReference type="Proteomes" id="UP000679725"/>
    </source>
</evidence>
<evidence type="ECO:0008006" key="3">
    <source>
        <dbReference type="Google" id="ProtNLM"/>
    </source>
</evidence>
<dbReference type="Proteomes" id="UP000679725">
    <property type="component" value="Unassembled WGS sequence"/>
</dbReference>
<dbReference type="InterPro" id="IPR002816">
    <property type="entry name" value="TraB/PrgY/GumN_fam"/>
</dbReference>
<gene>
    <name evidence="1" type="ORF">DYBT9623_00593</name>
</gene>
<protein>
    <recommendedName>
        <fullName evidence="3">TraB/GumN family protein</fullName>
    </recommendedName>
</protein>
<dbReference type="RefSeq" id="WP_215232003.1">
    <property type="nucleotide sequence ID" value="NZ_CAJRAU010000001.1"/>
</dbReference>
<accession>A0ABM8UK86</accession>
<keyword evidence="2" id="KW-1185">Reference proteome</keyword>